<name>A0A1E5SZF7_9BACT</name>
<dbReference type="Proteomes" id="UP000095552">
    <property type="component" value="Unassembled WGS sequence"/>
</dbReference>
<dbReference type="PROSITE" id="PS51257">
    <property type="entry name" value="PROKAR_LIPOPROTEIN"/>
    <property type="match status" value="1"/>
</dbReference>
<dbReference type="AlphaFoldDB" id="A0A1E5SZF7"/>
<dbReference type="OrthoDB" id="979563at2"/>
<evidence type="ECO:0008006" key="3">
    <source>
        <dbReference type="Google" id="ProtNLM"/>
    </source>
</evidence>
<sequence length="135" mass="15559">MKKGLLIVSVLVLLSSCDLTIIEVPFDNRDNFVGRYEAEEYSETYDQLSFFDMRILRDSDDFSNAIYIRNFYAQGIEVYAEVNGRNITIPRQVVDGFVVEGTGRLENGDVFLTYSVDDTYSNGRTDFCNTVLYRR</sequence>
<evidence type="ECO:0000313" key="2">
    <source>
        <dbReference type="Proteomes" id="UP000095552"/>
    </source>
</evidence>
<comment type="caution">
    <text evidence="1">The sequence shown here is derived from an EMBL/GenBank/DDBJ whole genome shotgun (WGS) entry which is preliminary data.</text>
</comment>
<accession>A0A1E5SZF7</accession>
<protein>
    <recommendedName>
        <fullName evidence="3">Lipoprotein</fullName>
    </recommendedName>
</protein>
<dbReference type="STRING" id="1563681.BFP71_13600"/>
<dbReference type="RefSeq" id="WP_069836004.1">
    <property type="nucleotide sequence ID" value="NZ_MDGQ01000005.1"/>
</dbReference>
<reference evidence="1 2" key="1">
    <citation type="submission" date="2016-08" db="EMBL/GenBank/DDBJ databases">
        <title>Draft genome of Fabibacter sp. strain SK-8.</title>
        <authorList>
            <person name="Wong S.-K."/>
            <person name="Hamasaki K."/>
            <person name="Yoshizawa S."/>
        </authorList>
    </citation>
    <scope>NUCLEOTIDE SEQUENCE [LARGE SCALE GENOMIC DNA]</scope>
    <source>
        <strain evidence="1 2">SK-8</strain>
    </source>
</reference>
<gene>
    <name evidence="1" type="ORF">BFP71_13600</name>
</gene>
<keyword evidence="2" id="KW-1185">Reference proteome</keyword>
<dbReference type="EMBL" id="MDGQ01000005">
    <property type="protein sequence ID" value="OEK04499.1"/>
    <property type="molecule type" value="Genomic_DNA"/>
</dbReference>
<organism evidence="1 2">
    <name type="scientific">Roseivirga misakiensis</name>
    <dbReference type="NCBI Taxonomy" id="1563681"/>
    <lineage>
        <taxon>Bacteria</taxon>
        <taxon>Pseudomonadati</taxon>
        <taxon>Bacteroidota</taxon>
        <taxon>Cytophagia</taxon>
        <taxon>Cytophagales</taxon>
        <taxon>Roseivirgaceae</taxon>
        <taxon>Roseivirga</taxon>
    </lineage>
</organism>
<proteinExistence type="predicted"/>
<evidence type="ECO:0000313" key="1">
    <source>
        <dbReference type="EMBL" id="OEK04499.1"/>
    </source>
</evidence>